<dbReference type="EMBL" id="BOOP01000004">
    <property type="protein sequence ID" value="GII36467.1"/>
    <property type="molecule type" value="Genomic_DNA"/>
</dbReference>
<reference evidence="1 2" key="1">
    <citation type="submission" date="2021-01" db="EMBL/GenBank/DDBJ databases">
        <title>Whole genome shotgun sequence of Planotetraspora phitsanulokensis NBRC 104273.</title>
        <authorList>
            <person name="Komaki H."/>
            <person name="Tamura T."/>
        </authorList>
    </citation>
    <scope>NUCLEOTIDE SEQUENCE [LARGE SCALE GENOMIC DNA]</scope>
    <source>
        <strain evidence="1 2">NBRC 104273</strain>
    </source>
</reference>
<dbReference type="Proteomes" id="UP000622547">
    <property type="component" value="Unassembled WGS sequence"/>
</dbReference>
<name>A0A8J3U1Z1_9ACTN</name>
<accession>A0A8J3U1Z1</accession>
<comment type="caution">
    <text evidence="1">The sequence shown here is derived from an EMBL/GenBank/DDBJ whole genome shotgun (WGS) entry which is preliminary data.</text>
</comment>
<keyword evidence="2" id="KW-1185">Reference proteome</keyword>
<organism evidence="1 2">
    <name type="scientific">Planotetraspora phitsanulokensis</name>
    <dbReference type="NCBI Taxonomy" id="575192"/>
    <lineage>
        <taxon>Bacteria</taxon>
        <taxon>Bacillati</taxon>
        <taxon>Actinomycetota</taxon>
        <taxon>Actinomycetes</taxon>
        <taxon>Streptosporangiales</taxon>
        <taxon>Streptosporangiaceae</taxon>
        <taxon>Planotetraspora</taxon>
    </lineage>
</organism>
<proteinExistence type="predicted"/>
<dbReference type="RefSeq" id="WP_204072171.1">
    <property type="nucleotide sequence ID" value="NZ_BAABHI010000012.1"/>
</dbReference>
<dbReference type="AlphaFoldDB" id="A0A8J3U1Z1"/>
<gene>
    <name evidence="1" type="ORF">Pph01_14700</name>
</gene>
<protein>
    <submittedName>
        <fullName evidence="1">Uncharacterized protein</fullName>
    </submittedName>
</protein>
<sequence length="114" mass="12917">MRHDYIPLKAETEGGELIVEPSEDALYEMITELTTPDNTFVIVEPDEDDPAWFASVSLLDDGTYEVEYRDTVRRRHQLSIGTDPDRIARDAVIWVADTARAHRALSGHQSLADF</sequence>
<evidence type="ECO:0000313" key="1">
    <source>
        <dbReference type="EMBL" id="GII36467.1"/>
    </source>
</evidence>
<evidence type="ECO:0000313" key="2">
    <source>
        <dbReference type="Proteomes" id="UP000622547"/>
    </source>
</evidence>